<proteinExistence type="predicted"/>
<evidence type="ECO:0000313" key="5">
    <source>
        <dbReference type="Proteomes" id="UP001235664"/>
    </source>
</evidence>
<dbReference type="InterPro" id="IPR036390">
    <property type="entry name" value="WH_DNA-bd_sf"/>
</dbReference>
<gene>
    <name evidence="4" type="ORF">Q9K01_05750</name>
</gene>
<keyword evidence="1" id="KW-0805">Transcription regulation</keyword>
<dbReference type="RefSeq" id="WP_305929266.1">
    <property type="nucleotide sequence ID" value="NZ_JAVAIL010000002.1"/>
</dbReference>
<evidence type="ECO:0000313" key="4">
    <source>
        <dbReference type="EMBL" id="MDP4539122.1"/>
    </source>
</evidence>
<dbReference type="InterPro" id="IPR052362">
    <property type="entry name" value="HTH-GbsR_regulator"/>
</dbReference>
<reference evidence="4 5" key="1">
    <citation type="submission" date="2023-08" db="EMBL/GenBank/DDBJ databases">
        <title>genomic of DY56.</title>
        <authorList>
            <person name="Wang Y."/>
        </authorList>
    </citation>
    <scope>NUCLEOTIDE SEQUENCE [LARGE SCALE GENOMIC DNA]</scope>
    <source>
        <strain evidence="4 5">DY56-A-20</strain>
    </source>
</reference>
<keyword evidence="2" id="KW-0238">DNA-binding</keyword>
<keyword evidence="5" id="KW-1185">Reference proteome</keyword>
<organism evidence="4 5">
    <name type="scientific">Qipengyuania benthica</name>
    <dbReference type="NCBI Taxonomy" id="3067651"/>
    <lineage>
        <taxon>Bacteria</taxon>
        <taxon>Pseudomonadati</taxon>
        <taxon>Pseudomonadota</taxon>
        <taxon>Alphaproteobacteria</taxon>
        <taxon>Sphingomonadales</taxon>
        <taxon>Erythrobacteraceae</taxon>
        <taxon>Qipengyuania</taxon>
    </lineage>
</organism>
<dbReference type="PANTHER" id="PTHR38465">
    <property type="entry name" value="HTH-TYPE TRANSCRIPTIONAL REGULATOR MJ1563-RELATED"/>
    <property type="match status" value="1"/>
</dbReference>
<protein>
    <submittedName>
        <fullName evidence="4">MarR family transcriptional regulator</fullName>
    </submittedName>
</protein>
<dbReference type="EMBL" id="JAVAIL010000002">
    <property type="protein sequence ID" value="MDP4539122.1"/>
    <property type="molecule type" value="Genomic_DNA"/>
</dbReference>
<keyword evidence="3" id="KW-0804">Transcription</keyword>
<dbReference type="Proteomes" id="UP001235664">
    <property type="component" value="Unassembled WGS sequence"/>
</dbReference>
<dbReference type="Gene3D" id="1.10.10.10">
    <property type="entry name" value="Winged helix-like DNA-binding domain superfamily/Winged helix DNA-binding domain"/>
    <property type="match status" value="1"/>
</dbReference>
<comment type="caution">
    <text evidence="4">The sequence shown here is derived from an EMBL/GenBank/DDBJ whole genome shotgun (WGS) entry which is preliminary data.</text>
</comment>
<dbReference type="PANTHER" id="PTHR38465:SF2">
    <property type="entry name" value="HTH-TYPE TRANSCRIPTIONAL REGULATOR MMPR5"/>
    <property type="match status" value="1"/>
</dbReference>
<name>A0ABT9H731_9SPHN</name>
<sequence length="154" mass="17617">MSSNSIPLTPAEIEFIERMGINAEADGQARITGRIWGLLMVVARMLTSAEIAGTLQVSRGSVSTNLRLLESLEIIERRSKPGEREIYFAMRPNPYNSLIRQFAQRFAKHRRMVEEAAAHMDRQEGRQNLANLARFYGLMEKQHRSLLDDLDDEQ</sequence>
<dbReference type="InterPro" id="IPR036388">
    <property type="entry name" value="WH-like_DNA-bd_sf"/>
</dbReference>
<accession>A0ABT9H731</accession>
<dbReference type="SUPFAM" id="SSF46785">
    <property type="entry name" value="Winged helix' DNA-binding domain"/>
    <property type="match status" value="1"/>
</dbReference>
<evidence type="ECO:0000256" key="1">
    <source>
        <dbReference type="ARBA" id="ARBA00023015"/>
    </source>
</evidence>
<evidence type="ECO:0000256" key="2">
    <source>
        <dbReference type="ARBA" id="ARBA00023125"/>
    </source>
</evidence>
<evidence type="ECO:0000256" key="3">
    <source>
        <dbReference type="ARBA" id="ARBA00023163"/>
    </source>
</evidence>